<dbReference type="InterPro" id="IPR028996">
    <property type="entry name" value="GM2-AP"/>
</dbReference>
<accession>A0AAN8J9B4</accession>
<proteinExistence type="predicted"/>
<feature type="domain" description="MD-2-related lipid-recognition" evidence="3">
    <location>
        <begin position="35"/>
        <end position="189"/>
    </location>
</feature>
<dbReference type="AlphaFoldDB" id="A0AAN8J9B4"/>
<dbReference type="Gene3D" id="2.70.220.10">
    <property type="entry name" value="Ganglioside GM2 activator"/>
    <property type="match status" value="1"/>
</dbReference>
<dbReference type="SUPFAM" id="SSF63707">
    <property type="entry name" value="Ganglioside M2 (gm2) activator"/>
    <property type="match status" value="1"/>
</dbReference>
<organism evidence="4 5">
    <name type="scientific">Patella caerulea</name>
    <name type="common">Rayed Mediterranean limpet</name>
    <dbReference type="NCBI Taxonomy" id="87958"/>
    <lineage>
        <taxon>Eukaryota</taxon>
        <taxon>Metazoa</taxon>
        <taxon>Spiralia</taxon>
        <taxon>Lophotrochozoa</taxon>
        <taxon>Mollusca</taxon>
        <taxon>Gastropoda</taxon>
        <taxon>Patellogastropoda</taxon>
        <taxon>Patelloidea</taxon>
        <taxon>Patellidae</taxon>
        <taxon>Patella</taxon>
    </lineage>
</organism>
<feature type="chain" id="PRO_5043007433" description="MD-2-related lipid-recognition domain-containing protein" evidence="2">
    <location>
        <begin position="25"/>
        <end position="202"/>
    </location>
</feature>
<dbReference type="GO" id="GO:0006689">
    <property type="term" value="P:ganglioside catabolic process"/>
    <property type="evidence" value="ECO:0007669"/>
    <property type="project" value="InterPro"/>
</dbReference>
<dbReference type="InterPro" id="IPR003172">
    <property type="entry name" value="ML_dom"/>
</dbReference>
<dbReference type="GO" id="GO:0009898">
    <property type="term" value="C:cytoplasmic side of plasma membrane"/>
    <property type="evidence" value="ECO:0007669"/>
    <property type="project" value="TreeGrafter"/>
</dbReference>
<name>A0AAN8J9B4_PATCE</name>
<evidence type="ECO:0000256" key="1">
    <source>
        <dbReference type="ARBA" id="ARBA00022729"/>
    </source>
</evidence>
<evidence type="ECO:0000256" key="2">
    <source>
        <dbReference type="SAM" id="SignalP"/>
    </source>
</evidence>
<dbReference type="EMBL" id="JAZGQO010000011">
    <property type="protein sequence ID" value="KAK6173371.1"/>
    <property type="molecule type" value="Genomic_DNA"/>
</dbReference>
<evidence type="ECO:0000313" key="4">
    <source>
        <dbReference type="EMBL" id="KAK6173371.1"/>
    </source>
</evidence>
<dbReference type="PANTHER" id="PTHR17357">
    <property type="entry name" value="GM2 GANGLIOSIDE ACTIVATOR PROTEIN"/>
    <property type="match status" value="1"/>
</dbReference>
<evidence type="ECO:0000259" key="3">
    <source>
        <dbReference type="SMART" id="SM00737"/>
    </source>
</evidence>
<comment type="caution">
    <text evidence="4">The sequence shown here is derived from an EMBL/GenBank/DDBJ whole genome shotgun (WGS) entry which is preliminary data.</text>
</comment>
<dbReference type="Pfam" id="PF02221">
    <property type="entry name" value="E1_DerP2_DerF2"/>
    <property type="match status" value="1"/>
</dbReference>
<keyword evidence="5" id="KW-1185">Reference proteome</keyword>
<gene>
    <name evidence="4" type="ORF">SNE40_016837</name>
</gene>
<dbReference type="GO" id="GO:0008047">
    <property type="term" value="F:enzyme activator activity"/>
    <property type="evidence" value="ECO:0007669"/>
    <property type="project" value="InterPro"/>
</dbReference>
<reference evidence="4 5" key="1">
    <citation type="submission" date="2024-01" db="EMBL/GenBank/DDBJ databases">
        <title>The genome of the rayed Mediterranean limpet Patella caerulea (Linnaeus, 1758).</title>
        <authorList>
            <person name="Anh-Thu Weber A."/>
            <person name="Halstead-Nussloch G."/>
        </authorList>
    </citation>
    <scope>NUCLEOTIDE SEQUENCE [LARGE SCALE GENOMIC DNA]</scope>
    <source>
        <strain evidence="4">AATW-2023a</strain>
        <tissue evidence="4">Whole specimen</tissue>
    </source>
</reference>
<sequence>MASYMKWLLAMTVVFIWCFEVTQARKKREKNMFKFSDCGTNPNRPIYFTQVSASPMPIIIPGTLYVSLSGNITYDLPRRLSLEISITKYFFGVPFMIPCINSYIGSCTYDNICARFEQYESSGCPRSLWDYGIQCHCPVLATDFHIKKIPVNVPKIHGFAAPLINGNYALTVSVLGENRVELGCLEVKFSMKKRHRGWIFKI</sequence>
<feature type="signal peptide" evidence="2">
    <location>
        <begin position="1"/>
        <end position="24"/>
    </location>
</feature>
<dbReference type="Proteomes" id="UP001347796">
    <property type="component" value="Unassembled WGS sequence"/>
</dbReference>
<protein>
    <recommendedName>
        <fullName evidence="3">MD-2-related lipid-recognition domain-containing protein</fullName>
    </recommendedName>
</protein>
<evidence type="ECO:0000313" key="5">
    <source>
        <dbReference type="Proteomes" id="UP001347796"/>
    </source>
</evidence>
<dbReference type="PANTHER" id="PTHR17357:SF0">
    <property type="entry name" value="GANGLIOSIDE GM2 ACTIVATOR"/>
    <property type="match status" value="1"/>
</dbReference>
<dbReference type="SMART" id="SM00737">
    <property type="entry name" value="ML"/>
    <property type="match status" value="1"/>
</dbReference>
<dbReference type="InterPro" id="IPR036846">
    <property type="entry name" value="GM2-AP_sf"/>
</dbReference>
<keyword evidence="1 2" id="KW-0732">Signal</keyword>
<dbReference type="GO" id="GO:0005319">
    <property type="term" value="F:lipid transporter activity"/>
    <property type="evidence" value="ECO:0007669"/>
    <property type="project" value="TreeGrafter"/>
</dbReference>